<keyword evidence="1" id="KW-0378">Hydrolase</keyword>
<comment type="caution">
    <text evidence="1">The sequence shown here is derived from an EMBL/GenBank/DDBJ whole genome shotgun (WGS) entry which is preliminary data.</text>
</comment>
<dbReference type="SUPFAM" id="SSF52540">
    <property type="entry name" value="P-loop containing nucleoside triphosphate hydrolases"/>
    <property type="match status" value="1"/>
</dbReference>
<dbReference type="EMBL" id="JAEHFQ010000002">
    <property type="protein sequence ID" value="MBM0632304.1"/>
    <property type="molecule type" value="Genomic_DNA"/>
</dbReference>
<evidence type="ECO:0000313" key="1">
    <source>
        <dbReference type="EMBL" id="MBM0632304.1"/>
    </source>
</evidence>
<gene>
    <name evidence="1" type="ORF">JDW19_04060</name>
</gene>
<sequence>MRQKDSPETKRRLQAFKKRIPEYRKNPILFCQEMLKFYPDDWQASTLMDLANNPRVSVRSGQGVGKTGLEAATALWFLSCFPYPKVICTAPTRQQLHDVLWAEINKWQSKSPVLKRILKWTKTKIYMKNYEERWFATARTATKPENMQGFHEDYMLFIVDEASGVADPIMEAILGTLSGEFNKILMCGNPTKTSGVFYDSHNKDRADYKTRKVSCLDSPRTSKDNIAMLKRKYGEGSDVWRVRVEGEFPRGESDTFISLEVAEFAAKEVKLEPSGDMLTIGVDVARFGDDETSMFAGIGPRVVGEHHHFKKDTMVTAGWVISLAKELNEAHPYLNRIRIRVDDSGVGGGVTDRLNEIVAEEGLPYEIIPINNGSSSLDEHYGNLVTEMWASIKEQLEQNMSNFMNGDPSVLQLPDDDVLITQLTARKWNMTSKGKMLLESKKDMKKRGLKSPDRVDAFVLTFGEYLMEPDTHIMLPSISSVVVKR</sequence>
<dbReference type="AlphaFoldDB" id="A0A8I1LP77"/>
<proteinExistence type="predicted"/>
<accession>A0A8I1LP77</accession>
<dbReference type="Proteomes" id="UP000650605">
    <property type="component" value="Unassembled WGS sequence"/>
</dbReference>
<dbReference type="GO" id="GO:0004386">
    <property type="term" value="F:helicase activity"/>
    <property type="evidence" value="ECO:0007669"/>
    <property type="project" value="UniProtKB-KW"/>
</dbReference>
<dbReference type="Gene3D" id="3.40.50.300">
    <property type="entry name" value="P-loop containing nucleotide triphosphate hydrolases"/>
    <property type="match status" value="1"/>
</dbReference>
<dbReference type="InterPro" id="IPR027417">
    <property type="entry name" value="P-loop_NTPase"/>
</dbReference>
<name>A0A8I1LP77_PAEPO</name>
<keyword evidence="1" id="KW-0067">ATP-binding</keyword>
<protein>
    <submittedName>
        <fullName evidence="1">DEAD/DEAH box helicase family protein</fullName>
    </submittedName>
</protein>
<keyword evidence="1" id="KW-0347">Helicase</keyword>
<organism evidence="1 2">
    <name type="scientific">Paenibacillus polymyxa</name>
    <name type="common">Bacillus polymyxa</name>
    <dbReference type="NCBI Taxonomy" id="1406"/>
    <lineage>
        <taxon>Bacteria</taxon>
        <taxon>Bacillati</taxon>
        <taxon>Bacillota</taxon>
        <taxon>Bacilli</taxon>
        <taxon>Bacillales</taxon>
        <taxon>Paenibacillaceae</taxon>
        <taxon>Paenibacillus</taxon>
    </lineage>
</organism>
<dbReference type="Gene3D" id="3.30.420.240">
    <property type="match status" value="1"/>
</dbReference>
<dbReference type="RefSeq" id="WP_165147165.1">
    <property type="nucleotide sequence ID" value="NZ_JAEHFQ010000002.1"/>
</dbReference>
<evidence type="ECO:0000313" key="2">
    <source>
        <dbReference type="Proteomes" id="UP000650605"/>
    </source>
</evidence>
<keyword evidence="1" id="KW-0547">Nucleotide-binding</keyword>
<reference evidence="1" key="1">
    <citation type="submission" date="2020-12" db="EMBL/GenBank/DDBJ databases">
        <title>Paenibacillus polymyxa LMG 27872: a double-edged sword.</title>
        <authorList>
            <person name="Langendries S."/>
            <person name="Garcia Mendez S."/>
            <person name="Beirinckx S."/>
            <person name="Viaene T."/>
            <person name="Baeyen S."/>
            <person name="Goeminne G."/>
            <person name="Willems A."/>
            <person name="Debode J."/>
            <person name="Goormachtig S."/>
        </authorList>
    </citation>
    <scope>NUCLEOTIDE SEQUENCE</scope>
    <source>
        <strain evidence="1">LMG 27872</strain>
    </source>
</reference>